<organism evidence="2 3">
    <name type="scientific">Pelobates cultripes</name>
    <name type="common">Western spadefoot toad</name>
    <dbReference type="NCBI Taxonomy" id="61616"/>
    <lineage>
        <taxon>Eukaryota</taxon>
        <taxon>Metazoa</taxon>
        <taxon>Chordata</taxon>
        <taxon>Craniata</taxon>
        <taxon>Vertebrata</taxon>
        <taxon>Euteleostomi</taxon>
        <taxon>Amphibia</taxon>
        <taxon>Batrachia</taxon>
        <taxon>Anura</taxon>
        <taxon>Pelobatoidea</taxon>
        <taxon>Pelobatidae</taxon>
        <taxon>Pelobates</taxon>
    </lineage>
</organism>
<evidence type="ECO:0000256" key="1">
    <source>
        <dbReference type="SAM" id="MobiDB-lite"/>
    </source>
</evidence>
<evidence type="ECO:0000313" key="3">
    <source>
        <dbReference type="Proteomes" id="UP001295444"/>
    </source>
</evidence>
<feature type="compositionally biased region" description="Pro residues" evidence="1">
    <location>
        <begin position="32"/>
        <end position="44"/>
    </location>
</feature>
<dbReference type="Proteomes" id="UP001295444">
    <property type="component" value="Chromosome 03"/>
</dbReference>
<name>A0AAD1RT40_PELCU</name>
<accession>A0AAD1RT40</accession>
<proteinExistence type="predicted"/>
<protein>
    <submittedName>
        <fullName evidence="2">Uncharacterized protein</fullName>
    </submittedName>
</protein>
<dbReference type="AlphaFoldDB" id="A0AAD1RT40"/>
<keyword evidence="3" id="KW-1185">Reference proteome</keyword>
<feature type="region of interest" description="Disordered" evidence="1">
    <location>
        <begin position="1"/>
        <end position="168"/>
    </location>
</feature>
<evidence type="ECO:0000313" key="2">
    <source>
        <dbReference type="EMBL" id="CAH2277727.1"/>
    </source>
</evidence>
<sequence length="168" mass="18697">TLQSDETAHKRHEKATLTRPQITQPSRAPRHTIPPAPPPPPPASFLPASEKIEHLHQKTLSGPPPTLRARPGRTRGHGVGPLTTHHSFGSLKGRTRNREARKGKEGRRHTYTHTSVNTTQGRKSNSTPQTTTRNNCSQPTPKPTAITRATKTRHRPVKERVSDLNHTY</sequence>
<feature type="compositionally biased region" description="Basic and acidic residues" evidence="1">
    <location>
        <begin position="158"/>
        <end position="168"/>
    </location>
</feature>
<gene>
    <name evidence="2" type="ORF">PECUL_23A032901</name>
</gene>
<feature type="non-terminal residue" evidence="2">
    <location>
        <position position="1"/>
    </location>
</feature>
<reference evidence="2" key="1">
    <citation type="submission" date="2022-03" db="EMBL/GenBank/DDBJ databases">
        <authorList>
            <person name="Alioto T."/>
            <person name="Alioto T."/>
            <person name="Gomez Garrido J."/>
        </authorList>
    </citation>
    <scope>NUCLEOTIDE SEQUENCE</scope>
</reference>
<feature type="compositionally biased region" description="Polar residues" evidence="1">
    <location>
        <begin position="112"/>
        <end position="139"/>
    </location>
</feature>
<dbReference type="EMBL" id="OW240914">
    <property type="protein sequence ID" value="CAH2277727.1"/>
    <property type="molecule type" value="Genomic_DNA"/>
</dbReference>